<organism evidence="1 2">
    <name type="scientific">Methylomonas subterranea</name>
    <dbReference type="NCBI Taxonomy" id="2952225"/>
    <lineage>
        <taxon>Bacteria</taxon>
        <taxon>Pseudomonadati</taxon>
        <taxon>Pseudomonadota</taxon>
        <taxon>Gammaproteobacteria</taxon>
        <taxon>Methylococcales</taxon>
        <taxon>Methylococcaceae</taxon>
        <taxon>Methylomonas</taxon>
    </lineage>
</organism>
<evidence type="ECO:0000313" key="2">
    <source>
        <dbReference type="Proteomes" id="UP001524499"/>
    </source>
</evidence>
<dbReference type="RefSeq" id="WP_256601087.1">
    <property type="nucleotide sequence ID" value="NZ_JANIBJ010000006.1"/>
</dbReference>
<gene>
    <name evidence="1" type="ORF">NP590_04680</name>
</gene>
<dbReference type="Proteomes" id="UP001524499">
    <property type="component" value="Unassembled WGS sequence"/>
</dbReference>
<reference evidence="1 2" key="1">
    <citation type="submission" date="2022-07" db="EMBL/GenBank/DDBJ databases">
        <title>Methylomonas rivi sp. nov., Methylomonas rosea sp. nov., Methylomonas aureus sp. nov. and Methylomonas subterranea sp. nov., four novel methanotrophs isolated from a freshwater creek and the deep terrestrial subsurface.</title>
        <authorList>
            <person name="Abin C."/>
            <person name="Sankaranarayanan K."/>
            <person name="Garner C."/>
            <person name="Sindelar R."/>
            <person name="Kotary K."/>
            <person name="Garner R."/>
            <person name="Barclay S."/>
            <person name="Lawson P."/>
            <person name="Krumholz L."/>
        </authorList>
    </citation>
    <scope>NUCLEOTIDE SEQUENCE [LARGE SCALE GENOMIC DNA]</scope>
    <source>
        <strain evidence="1 2">SURF-2</strain>
    </source>
</reference>
<sequence>MLQRILLLAGLVLSLLLVMALLAVENSPRVNTKANLNPEQIAKVKKLLQRNDPRRLRKGSAARAILGREELNLALNYAANQFADGAATLKISPGKADIEATLPLPSYFAGRFLNLRLELKQTSALPEISALTLGRLPVPGFIANGLLKYASGSMPFAADWQPIVGMVNRVQFFSGGVSVSYTWQGNLKTHLGNALLSDSEREALLFYQTRLTELTRSDRSAIDLTTLMRALFQAAVQRGEREDPVRENQAIIRVLALYVNQKDLGRLMPANQHWPSPVWRRVLLQNRDDFSKHYLVSALLAADAGSPLANAVGLYKEIQDSRGGSGFSFNDLAADRAGTVMGERAVAGRQSARALQTFLASADESGIMPQTADLPEFIPEAEFLLRYGGLEGEAYQAMMEEIERRIAALPVNLNRSPLRN</sequence>
<evidence type="ECO:0000313" key="1">
    <source>
        <dbReference type="EMBL" id="MCQ8103394.1"/>
    </source>
</evidence>
<name>A0ABT1TD56_9GAMM</name>
<keyword evidence="2" id="KW-1185">Reference proteome</keyword>
<comment type="caution">
    <text evidence="1">The sequence shown here is derived from an EMBL/GenBank/DDBJ whole genome shotgun (WGS) entry which is preliminary data.</text>
</comment>
<protein>
    <submittedName>
        <fullName evidence="1">Uncharacterized protein</fullName>
    </submittedName>
</protein>
<dbReference type="EMBL" id="JANIBJ010000006">
    <property type="protein sequence ID" value="MCQ8103394.1"/>
    <property type="molecule type" value="Genomic_DNA"/>
</dbReference>
<accession>A0ABT1TD56</accession>
<proteinExistence type="predicted"/>